<dbReference type="GeneID" id="57474427"/>
<dbReference type="RefSeq" id="WP_015634487.1">
    <property type="nucleotide sequence ID" value="NC_021237.1"/>
</dbReference>
<dbReference type="AlphaFoldDB" id="A0A2C9EHW0"/>
<proteinExistence type="predicted"/>
<dbReference type="HOGENOM" id="CLU_093873_0_0_6"/>
<dbReference type="SUPFAM" id="SSF55729">
    <property type="entry name" value="Acyl-CoA N-acyltransferases (Nat)"/>
    <property type="match status" value="1"/>
</dbReference>
<evidence type="ECO:0000259" key="1">
    <source>
        <dbReference type="PROSITE" id="PS51186"/>
    </source>
</evidence>
<dbReference type="InterPro" id="IPR000182">
    <property type="entry name" value="GNAT_dom"/>
</dbReference>
<dbReference type="CDD" id="cd04301">
    <property type="entry name" value="NAT_SF"/>
    <property type="match status" value="1"/>
</dbReference>
<dbReference type="eggNOG" id="COG0456">
    <property type="taxonomic scope" value="Bacteria"/>
</dbReference>
<accession>A0A2C9EHW0</accession>
<feature type="domain" description="N-acetyltransferase" evidence="1">
    <location>
        <begin position="126"/>
        <end position="257"/>
    </location>
</feature>
<keyword evidence="2" id="KW-0808">Transferase</keyword>
<dbReference type="EMBL" id="CP003190">
    <property type="protein sequence ID" value="AGL83234.1"/>
    <property type="molecule type" value="Genomic_DNA"/>
</dbReference>
<protein>
    <submittedName>
        <fullName evidence="2">Acetyltransferase, GNAT family</fullName>
    </submittedName>
</protein>
<dbReference type="KEGG" id="pprc:PFLCHA0_c14440"/>
<name>A0A2C9EHW0_PSEPH</name>
<sequence length="257" mass="28018">MSASTGASVIDLYHQAQDYFFVSISQFYRRFGSGLSAYCTGVEASSLNLLMMNVCAVDEPGALAEGVAFLQRTGMPFCVVVPEALVPRVSGQLHQQHLLAADKTTCMVLDLTRHEPRQALAAQAQVRCSDLRLEDWAQPVQSAFESGEGGIEQYLARHRAALSEGRALSHFTLYVEERPVSALTLSLLPGLARLDDIGTVQDCQGQGYATALIQAVLAFARARGARTCVLEASLDGLSIYRKAGFEPLFDYRTFCQE</sequence>
<evidence type="ECO:0000313" key="2">
    <source>
        <dbReference type="EMBL" id="AGL83234.1"/>
    </source>
</evidence>
<reference evidence="3" key="1">
    <citation type="journal article" date="2014" name="Genome Announc.">
        <title>Full-genome sequence of the plant growth-promoting bacterium Pseudomonas protegens CHA0.</title>
        <authorList>
            <person name="Jousset A."/>
            <person name="Schuldes J."/>
            <person name="Keel C."/>
            <person name="Maurhofer M."/>
            <person name="Daniel R."/>
            <person name="Scheu S."/>
            <person name="Thuermer A."/>
        </authorList>
    </citation>
    <scope>NUCLEOTIDE SEQUENCE [LARGE SCALE GENOMIC DNA]</scope>
    <source>
        <strain evidence="3">DSM 19095 / LMG 27888 / CFBP 6595 / CHA0</strain>
    </source>
</reference>
<dbReference type="GO" id="GO:0016747">
    <property type="term" value="F:acyltransferase activity, transferring groups other than amino-acyl groups"/>
    <property type="evidence" value="ECO:0007669"/>
    <property type="project" value="InterPro"/>
</dbReference>
<dbReference type="Proteomes" id="UP000013940">
    <property type="component" value="Chromosome"/>
</dbReference>
<organism evidence="2 3">
    <name type="scientific">Pseudomonas protegens (strain DSM 19095 / LMG 27888 / CFBP 6595 / CHA0)</name>
    <dbReference type="NCBI Taxonomy" id="1124983"/>
    <lineage>
        <taxon>Bacteria</taxon>
        <taxon>Pseudomonadati</taxon>
        <taxon>Pseudomonadota</taxon>
        <taxon>Gammaproteobacteria</taxon>
        <taxon>Pseudomonadales</taxon>
        <taxon>Pseudomonadaceae</taxon>
        <taxon>Pseudomonas</taxon>
    </lineage>
</organism>
<dbReference type="InterPro" id="IPR016181">
    <property type="entry name" value="Acyl_CoA_acyltransferase"/>
</dbReference>
<dbReference type="Pfam" id="PF00583">
    <property type="entry name" value="Acetyltransf_1"/>
    <property type="match status" value="1"/>
</dbReference>
<evidence type="ECO:0000313" key="3">
    <source>
        <dbReference type="Proteomes" id="UP000013940"/>
    </source>
</evidence>
<dbReference type="Gene3D" id="3.40.630.30">
    <property type="match status" value="1"/>
</dbReference>
<gene>
    <name evidence="2" type="ORF">PFLCHA0_c14440</name>
</gene>
<dbReference type="PROSITE" id="PS51186">
    <property type="entry name" value="GNAT"/>
    <property type="match status" value="1"/>
</dbReference>